<accession>A0AAU2AGK1</accession>
<evidence type="ECO:0000259" key="1">
    <source>
        <dbReference type="PROSITE" id="PS50943"/>
    </source>
</evidence>
<evidence type="ECO:0000313" key="2">
    <source>
        <dbReference type="EMBL" id="WTT23897.1"/>
    </source>
</evidence>
<dbReference type="GO" id="GO:0003677">
    <property type="term" value="F:DNA binding"/>
    <property type="evidence" value="ECO:0007669"/>
    <property type="project" value="InterPro"/>
</dbReference>
<name>A0AAU2AGK1_9ACTN</name>
<dbReference type="CDD" id="cd00093">
    <property type="entry name" value="HTH_XRE"/>
    <property type="match status" value="1"/>
</dbReference>
<dbReference type="AlphaFoldDB" id="A0AAU2AGK1"/>
<dbReference type="InterPro" id="IPR001387">
    <property type="entry name" value="Cro/C1-type_HTH"/>
</dbReference>
<reference evidence="2" key="1">
    <citation type="submission" date="2022-10" db="EMBL/GenBank/DDBJ databases">
        <title>The complete genomes of actinobacterial strains from the NBC collection.</title>
        <authorList>
            <person name="Joergensen T.S."/>
            <person name="Alvarez Arevalo M."/>
            <person name="Sterndorff E.B."/>
            <person name="Faurdal D."/>
            <person name="Vuksanovic O."/>
            <person name="Mourched A.-S."/>
            <person name="Charusanti P."/>
            <person name="Shaw S."/>
            <person name="Blin K."/>
            <person name="Weber T."/>
        </authorList>
    </citation>
    <scope>NUCLEOTIDE SEQUENCE</scope>
    <source>
        <strain evidence="2">NBC_00093</strain>
    </source>
</reference>
<dbReference type="SUPFAM" id="SSF47413">
    <property type="entry name" value="lambda repressor-like DNA-binding domains"/>
    <property type="match status" value="1"/>
</dbReference>
<dbReference type="InterPro" id="IPR010982">
    <property type="entry name" value="Lambda_DNA-bd_dom_sf"/>
</dbReference>
<gene>
    <name evidence="2" type="ORF">OHA22_51070</name>
</gene>
<proteinExistence type="predicted"/>
<dbReference type="EMBL" id="CP108223">
    <property type="protein sequence ID" value="WTT23897.1"/>
    <property type="molecule type" value="Genomic_DNA"/>
</dbReference>
<sequence length="416" mass="44259">MPLASDEHIGMRVRVARNAAGLTQMELADSLRHTESWIANVESGRQPLDRYSVITAIADRCDVDVVWLLGQPYRLQRNGGGNVAHAHIPALRTGLRRASLILSGHPGLSPQGPAVDLAALRKRSGRTNTARQAANLPQVATFLPPLVEDLNTALLAAEGGADREQALRLLVDAARTARMCLNQLGYPDLAWNAAEVAAGAATRLDDPVVKAGVAWDRCGALLHQASLRETVAIADAALADLEPHATGRGAQDAAVSLRGALHLRCAIAHARGGQTADAWSRIDAALTDADRLGQGWYDLDAHTVFGRGVVAVHAAEAGVEVDQPDKGLTRVPAVDVGEVPSRERRTHYAIDKARSLHRMGKSPAAVVQLRAAAADAPYYVYADPMSRALVSDLARVGVPSQASELSGLIRNMELVY</sequence>
<dbReference type="Gene3D" id="1.10.260.40">
    <property type="entry name" value="lambda repressor-like DNA-binding domains"/>
    <property type="match status" value="1"/>
</dbReference>
<dbReference type="SMART" id="SM00530">
    <property type="entry name" value="HTH_XRE"/>
    <property type="match status" value="1"/>
</dbReference>
<dbReference type="Pfam" id="PF13560">
    <property type="entry name" value="HTH_31"/>
    <property type="match status" value="1"/>
</dbReference>
<dbReference type="PROSITE" id="PS50943">
    <property type="entry name" value="HTH_CROC1"/>
    <property type="match status" value="1"/>
</dbReference>
<feature type="domain" description="HTH cro/C1-type" evidence="1">
    <location>
        <begin position="13"/>
        <end position="68"/>
    </location>
</feature>
<protein>
    <submittedName>
        <fullName evidence="2">Helix-turn-helix domain-containing protein</fullName>
    </submittedName>
</protein>
<organism evidence="2">
    <name type="scientific">Streptomyces sp. NBC_00093</name>
    <dbReference type="NCBI Taxonomy" id="2975649"/>
    <lineage>
        <taxon>Bacteria</taxon>
        <taxon>Bacillati</taxon>
        <taxon>Actinomycetota</taxon>
        <taxon>Actinomycetes</taxon>
        <taxon>Kitasatosporales</taxon>
        <taxon>Streptomycetaceae</taxon>
        <taxon>Streptomyces</taxon>
    </lineage>
</organism>